<protein>
    <submittedName>
        <fullName evidence="3">Stage III sporulation protein AG</fullName>
    </submittedName>
</protein>
<gene>
    <name evidence="3" type="ORF">SAMN04515677_10592</name>
</gene>
<name>A0A1G9Q953_9FIRM</name>
<keyword evidence="4" id="KW-1185">Reference proteome</keyword>
<keyword evidence="2" id="KW-0812">Transmembrane</keyword>
<dbReference type="AlphaFoldDB" id="A0A1G9Q953"/>
<sequence length="184" mass="20213">MFKNLNEKDKKKIYTLLSLGVVCAIALIVIPSFTDDKKELDKKVDEKNKAQVNQESEQASQVSLEQKLKKILSQIDGAGELDVMITFESSEAIEPAFNSNSTMEKTEEKDTKGGERTVTTSSENKTMITSNSNEPIVIKTNEPKIKGVIVVASGASDPKVKETLYSAVQTALQISGHQVEIYSK</sequence>
<proteinExistence type="predicted"/>
<reference evidence="3 4" key="1">
    <citation type="submission" date="2016-10" db="EMBL/GenBank/DDBJ databases">
        <authorList>
            <person name="de Groot N.N."/>
        </authorList>
    </citation>
    <scope>NUCLEOTIDE SEQUENCE [LARGE SCALE GENOMIC DNA]</scope>
    <source>
        <strain evidence="3 4">DSM 797</strain>
    </source>
</reference>
<accession>A0A1G9Q953</accession>
<feature type="region of interest" description="Disordered" evidence="1">
    <location>
        <begin position="99"/>
        <end position="122"/>
    </location>
</feature>
<dbReference type="Proteomes" id="UP000199068">
    <property type="component" value="Unassembled WGS sequence"/>
</dbReference>
<feature type="transmembrane region" description="Helical" evidence="2">
    <location>
        <begin position="12"/>
        <end position="33"/>
    </location>
</feature>
<evidence type="ECO:0000313" key="4">
    <source>
        <dbReference type="Proteomes" id="UP000199068"/>
    </source>
</evidence>
<keyword evidence="2" id="KW-1133">Transmembrane helix</keyword>
<keyword evidence="2" id="KW-0472">Membrane</keyword>
<organism evidence="3 4">
    <name type="scientific">Romboutsia lituseburensis DSM 797</name>
    <dbReference type="NCBI Taxonomy" id="1121325"/>
    <lineage>
        <taxon>Bacteria</taxon>
        <taxon>Bacillati</taxon>
        <taxon>Bacillota</taxon>
        <taxon>Clostridia</taxon>
        <taxon>Peptostreptococcales</taxon>
        <taxon>Peptostreptococcaceae</taxon>
        <taxon>Romboutsia</taxon>
    </lineage>
</organism>
<dbReference type="EMBL" id="FNGW01000005">
    <property type="protein sequence ID" value="SDM07536.1"/>
    <property type="molecule type" value="Genomic_DNA"/>
</dbReference>
<feature type="compositionally biased region" description="Basic and acidic residues" evidence="1">
    <location>
        <begin position="104"/>
        <end position="115"/>
    </location>
</feature>
<evidence type="ECO:0000256" key="1">
    <source>
        <dbReference type="SAM" id="MobiDB-lite"/>
    </source>
</evidence>
<evidence type="ECO:0000256" key="2">
    <source>
        <dbReference type="SAM" id="Phobius"/>
    </source>
</evidence>
<dbReference type="RefSeq" id="WP_092726069.1">
    <property type="nucleotide sequence ID" value="NZ_FNGW01000005.1"/>
</dbReference>
<evidence type="ECO:0000313" key="3">
    <source>
        <dbReference type="EMBL" id="SDM07536.1"/>
    </source>
</evidence>
<dbReference type="STRING" id="1121325.SAMN04515677_10592"/>